<evidence type="ECO:0000313" key="1">
    <source>
        <dbReference type="EMBL" id="ANN79525.1"/>
    </source>
</evidence>
<proteinExistence type="predicted"/>
<accession>A0A193GI66</accession>
<organism evidence="1 2">
    <name type="scientific">Bordetella flabilis</name>
    <dbReference type="NCBI Taxonomy" id="463014"/>
    <lineage>
        <taxon>Bacteria</taxon>
        <taxon>Pseudomonadati</taxon>
        <taxon>Pseudomonadota</taxon>
        <taxon>Betaproteobacteria</taxon>
        <taxon>Burkholderiales</taxon>
        <taxon>Alcaligenaceae</taxon>
        <taxon>Bordetella</taxon>
    </lineage>
</organism>
<sequence>MPFIDSLSDPSSDIFDPASEYGGTMRYFVDPSSSYMTFVVNGLTYSVDWSSKIDEAIQEWQQAVGQQLSFTRVTDAGQANVVIRTGNSSVVGGPTQLAGTRVRLGSGSPTTINFYTDQFQRYFSDENTVRPALAYMNGGTAADLLNFVTRLAAKHELGHALGLAEFGTRAGPGVRVAIPTGGLGGTPPVVAPIMAPNPFLYIRMLFAQNNRMAGTPNESFVPSAGESLLIADMIGIAPAEAEALITLMRAQRATCSSSSMWCIKPPYIDHGGGDDDEL</sequence>
<dbReference type="SUPFAM" id="SSF55486">
    <property type="entry name" value="Metalloproteases ('zincins'), catalytic domain"/>
    <property type="match status" value="1"/>
</dbReference>
<dbReference type="Gene3D" id="3.40.390.10">
    <property type="entry name" value="Collagenase (Catalytic Domain)"/>
    <property type="match status" value="1"/>
</dbReference>
<protein>
    <submittedName>
        <fullName evidence="1">Uncharacterized protein</fullName>
    </submittedName>
</protein>
<reference evidence="1 2" key="1">
    <citation type="submission" date="2016-06" db="EMBL/GenBank/DDBJ databases">
        <title>Complete genome sequences of Bordetella bronchialis and Bordetella flabilis.</title>
        <authorList>
            <person name="LiPuma J.J."/>
            <person name="Spilker T."/>
        </authorList>
    </citation>
    <scope>NUCLEOTIDE SEQUENCE [LARGE SCALE GENOMIC DNA]</scope>
    <source>
        <strain evidence="1 2">AU10664</strain>
    </source>
</reference>
<dbReference type="AlphaFoldDB" id="A0A193GI66"/>
<name>A0A193GI66_9BORD</name>
<gene>
    <name evidence="1" type="ORF">BAU07_22530</name>
</gene>
<dbReference type="GO" id="GO:0008237">
    <property type="term" value="F:metallopeptidase activity"/>
    <property type="evidence" value="ECO:0007669"/>
    <property type="project" value="InterPro"/>
</dbReference>
<evidence type="ECO:0000313" key="2">
    <source>
        <dbReference type="Proteomes" id="UP000091926"/>
    </source>
</evidence>
<dbReference type="KEGG" id="bfz:BAU07_22530"/>
<dbReference type="Proteomes" id="UP000091926">
    <property type="component" value="Chromosome"/>
</dbReference>
<keyword evidence="2" id="KW-1185">Reference proteome</keyword>
<dbReference type="InterPro" id="IPR024079">
    <property type="entry name" value="MetalloPept_cat_dom_sf"/>
</dbReference>
<dbReference type="EMBL" id="CP016172">
    <property type="protein sequence ID" value="ANN79525.1"/>
    <property type="molecule type" value="Genomic_DNA"/>
</dbReference>